<keyword evidence="1" id="KW-0812">Transmembrane</keyword>
<feature type="transmembrane region" description="Helical" evidence="1">
    <location>
        <begin position="157"/>
        <end position="179"/>
    </location>
</feature>
<evidence type="ECO:0000256" key="1">
    <source>
        <dbReference type="SAM" id="Phobius"/>
    </source>
</evidence>
<keyword evidence="1" id="KW-1133">Transmembrane helix</keyword>
<dbReference type="InterPro" id="IPR000620">
    <property type="entry name" value="EamA_dom"/>
</dbReference>
<evidence type="ECO:0000259" key="2">
    <source>
        <dbReference type="Pfam" id="PF00892"/>
    </source>
</evidence>
<feature type="transmembrane region" description="Helical" evidence="1">
    <location>
        <begin position="280"/>
        <end position="299"/>
    </location>
</feature>
<keyword evidence="1" id="KW-0472">Membrane</keyword>
<dbReference type="InterPro" id="IPR037185">
    <property type="entry name" value="EmrE-like"/>
</dbReference>
<keyword evidence="4" id="KW-1185">Reference proteome</keyword>
<feature type="transmembrane region" description="Helical" evidence="1">
    <location>
        <begin position="35"/>
        <end position="56"/>
    </location>
</feature>
<feature type="domain" description="EamA" evidence="2">
    <location>
        <begin position="165"/>
        <end position="295"/>
    </location>
</feature>
<protein>
    <submittedName>
        <fullName evidence="3">EamA family transporter</fullName>
    </submittedName>
</protein>
<sequence>MPAWIPITIAAAFCQNLRSGLQKRLKGRMGTTGATFVRFGFGLPFALLYLAAVAWIDAEKLPAPNAAMLGAAAAGGLAQIGATFLLVYLFGLRNFMVGTAYSKTEPVQAALFGFLILNESIAPLGLLAVVAGVVGVVLISVGNAGPGNVLRGLASRAAAIGIASGALFGLSAVFFRAAALALDEGSAPLRAALTLAVTLAIQTLVMLVWMAARDREELCRVVRAWAPGLLVGLAGASASAGWFTAMTLQKVAYVRALGQIELVFTFASSVFWFREKVTRLEFLGAAVIVLAILALIAGAG</sequence>
<dbReference type="Pfam" id="PF00892">
    <property type="entry name" value="EamA"/>
    <property type="match status" value="2"/>
</dbReference>
<feature type="domain" description="EamA" evidence="2">
    <location>
        <begin position="5"/>
        <end position="140"/>
    </location>
</feature>
<name>A0ABS3IY78_9HYPH</name>
<feature type="transmembrane region" description="Helical" evidence="1">
    <location>
        <begin position="68"/>
        <end position="90"/>
    </location>
</feature>
<dbReference type="SUPFAM" id="SSF103481">
    <property type="entry name" value="Multidrug resistance efflux transporter EmrE"/>
    <property type="match status" value="2"/>
</dbReference>
<evidence type="ECO:0000313" key="3">
    <source>
        <dbReference type="EMBL" id="MBO0902368.1"/>
    </source>
</evidence>
<accession>A0ABS3IY78</accession>
<reference evidence="3 4" key="1">
    <citation type="submission" date="2021-03" db="EMBL/GenBank/DDBJ databases">
        <title>Whole genome sequence of Jiella sp. MQZ13P-4.</title>
        <authorList>
            <person name="Tuo L."/>
        </authorList>
    </citation>
    <scope>NUCLEOTIDE SEQUENCE [LARGE SCALE GENOMIC DNA]</scope>
    <source>
        <strain evidence="3 4">MQZ13P-4</strain>
    </source>
</reference>
<comment type="caution">
    <text evidence="3">The sequence shown here is derived from an EMBL/GenBank/DDBJ whole genome shotgun (WGS) entry which is preliminary data.</text>
</comment>
<dbReference type="RefSeq" id="WP_207349002.1">
    <property type="nucleotide sequence ID" value="NZ_JAFMPY010000001.1"/>
</dbReference>
<evidence type="ECO:0000313" key="4">
    <source>
        <dbReference type="Proteomes" id="UP000664288"/>
    </source>
</evidence>
<feature type="transmembrane region" description="Helical" evidence="1">
    <location>
        <begin position="251"/>
        <end position="273"/>
    </location>
</feature>
<dbReference type="Proteomes" id="UP000664288">
    <property type="component" value="Unassembled WGS sequence"/>
</dbReference>
<feature type="transmembrane region" description="Helical" evidence="1">
    <location>
        <begin position="191"/>
        <end position="212"/>
    </location>
</feature>
<dbReference type="EMBL" id="JAFMPY010000001">
    <property type="protein sequence ID" value="MBO0902368.1"/>
    <property type="molecule type" value="Genomic_DNA"/>
</dbReference>
<feature type="transmembrane region" description="Helical" evidence="1">
    <location>
        <begin position="121"/>
        <end position="145"/>
    </location>
</feature>
<feature type="transmembrane region" description="Helical" evidence="1">
    <location>
        <begin position="224"/>
        <end position="245"/>
    </location>
</feature>
<gene>
    <name evidence="3" type="ORF">J1C47_01825</name>
</gene>
<organism evidence="3 4">
    <name type="scientific">Jiella sonneratiae</name>
    <dbReference type="NCBI Taxonomy" id="2816856"/>
    <lineage>
        <taxon>Bacteria</taxon>
        <taxon>Pseudomonadati</taxon>
        <taxon>Pseudomonadota</taxon>
        <taxon>Alphaproteobacteria</taxon>
        <taxon>Hyphomicrobiales</taxon>
        <taxon>Aurantimonadaceae</taxon>
        <taxon>Jiella</taxon>
    </lineage>
</organism>
<proteinExistence type="predicted"/>